<name>A0ABU2NMB8_9ACTN</name>
<feature type="transmembrane region" description="Helical" evidence="1">
    <location>
        <begin position="124"/>
        <end position="146"/>
    </location>
</feature>
<keyword evidence="1" id="KW-0472">Membrane</keyword>
<proteinExistence type="predicted"/>
<feature type="transmembrane region" description="Helical" evidence="1">
    <location>
        <begin position="166"/>
        <end position="191"/>
    </location>
</feature>
<feature type="transmembrane region" description="Helical" evidence="1">
    <location>
        <begin position="243"/>
        <end position="267"/>
    </location>
</feature>
<organism evidence="2 3">
    <name type="scientific">Streptomyces hazeniae</name>
    <dbReference type="NCBI Taxonomy" id="3075538"/>
    <lineage>
        <taxon>Bacteria</taxon>
        <taxon>Bacillati</taxon>
        <taxon>Actinomycetota</taxon>
        <taxon>Actinomycetes</taxon>
        <taxon>Kitasatosporales</taxon>
        <taxon>Streptomycetaceae</taxon>
        <taxon>Streptomyces</taxon>
    </lineage>
</organism>
<evidence type="ECO:0000313" key="3">
    <source>
        <dbReference type="Proteomes" id="UP001183414"/>
    </source>
</evidence>
<comment type="caution">
    <text evidence="2">The sequence shown here is derived from an EMBL/GenBank/DDBJ whole genome shotgun (WGS) entry which is preliminary data.</text>
</comment>
<evidence type="ECO:0000313" key="2">
    <source>
        <dbReference type="EMBL" id="MDT0377736.1"/>
    </source>
</evidence>
<protein>
    <submittedName>
        <fullName evidence="2">ABC transporter</fullName>
    </submittedName>
</protein>
<feature type="transmembrane region" description="Helical" evidence="1">
    <location>
        <begin position="198"/>
        <end position="221"/>
    </location>
</feature>
<keyword evidence="3" id="KW-1185">Reference proteome</keyword>
<reference evidence="3" key="1">
    <citation type="submission" date="2023-07" db="EMBL/GenBank/DDBJ databases">
        <title>30 novel species of actinomycetes from the DSMZ collection.</title>
        <authorList>
            <person name="Nouioui I."/>
        </authorList>
    </citation>
    <scope>NUCLEOTIDE SEQUENCE [LARGE SCALE GENOMIC DNA]</scope>
    <source>
        <strain evidence="3">DSM 42041</strain>
    </source>
</reference>
<dbReference type="EMBL" id="JAVREQ010000001">
    <property type="protein sequence ID" value="MDT0377736.1"/>
    <property type="molecule type" value="Genomic_DNA"/>
</dbReference>
<keyword evidence="1" id="KW-0812">Transmembrane</keyword>
<keyword evidence="1" id="KW-1133">Transmembrane helix</keyword>
<dbReference type="RefSeq" id="WP_311671663.1">
    <property type="nucleotide sequence ID" value="NZ_JAVREQ010000001.1"/>
</dbReference>
<feature type="transmembrane region" description="Helical" evidence="1">
    <location>
        <begin position="43"/>
        <end position="62"/>
    </location>
</feature>
<dbReference type="Proteomes" id="UP001183414">
    <property type="component" value="Unassembled WGS sequence"/>
</dbReference>
<sequence length="272" mass="27196">MTRTEPTRGGPPVVGRAGTVTGGGLRGALAFEWTKLWSVRATWWNLLIGVVLAVGFGAMLGLSADASAQKGLDVALPAPHVAAQGITVAQLTVVVLATLALTGEYTGGSIRSTLQSVPVRGRMLLAKTAVVGGVVAVVGAVLFSLPATLAAAGFMGDLGAYTSGEAAGTALGVGTYLALLAVMAVGTGALLRSGAGTITTLIMVLMALPELTKVVGADWLVRVGAYMPSVAGEVLMTHRSEPYGGGTALVVLLAWAAAALGGGYAALRSRDA</sequence>
<gene>
    <name evidence="2" type="ORF">RM572_02970</name>
</gene>
<feature type="transmembrane region" description="Helical" evidence="1">
    <location>
        <begin position="82"/>
        <end position="103"/>
    </location>
</feature>
<evidence type="ECO:0000256" key="1">
    <source>
        <dbReference type="SAM" id="Phobius"/>
    </source>
</evidence>
<accession>A0ABU2NMB8</accession>